<keyword evidence="4" id="KW-1185">Reference proteome</keyword>
<proteinExistence type="predicted"/>
<dbReference type="OrthoDB" id="2125770at2759"/>
<feature type="region of interest" description="Disordered" evidence="2">
    <location>
        <begin position="134"/>
        <end position="156"/>
    </location>
</feature>
<feature type="coiled-coil region" evidence="1">
    <location>
        <begin position="204"/>
        <end position="274"/>
    </location>
</feature>
<name>A0A8J2MMT5_9BILA</name>
<evidence type="ECO:0000313" key="4">
    <source>
        <dbReference type="Proteomes" id="UP000746747"/>
    </source>
</evidence>
<evidence type="ECO:0000256" key="2">
    <source>
        <dbReference type="SAM" id="MobiDB-lite"/>
    </source>
</evidence>
<comment type="caution">
    <text evidence="3">The sequence shown here is derived from an EMBL/GenBank/DDBJ whole genome shotgun (WGS) entry which is preliminary data.</text>
</comment>
<dbReference type="EMBL" id="CAKAEH010001315">
    <property type="protein sequence ID" value="CAG9534567.1"/>
    <property type="molecule type" value="Genomic_DNA"/>
</dbReference>
<keyword evidence="1" id="KW-0175">Coiled coil</keyword>
<feature type="coiled-coil region" evidence="1">
    <location>
        <begin position="67"/>
        <end position="129"/>
    </location>
</feature>
<feature type="region of interest" description="Disordered" evidence="2">
    <location>
        <begin position="275"/>
        <end position="393"/>
    </location>
</feature>
<organism evidence="3 4">
    <name type="scientific">Cercopithifilaria johnstoni</name>
    <dbReference type="NCBI Taxonomy" id="2874296"/>
    <lineage>
        <taxon>Eukaryota</taxon>
        <taxon>Metazoa</taxon>
        <taxon>Ecdysozoa</taxon>
        <taxon>Nematoda</taxon>
        <taxon>Chromadorea</taxon>
        <taxon>Rhabditida</taxon>
        <taxon>Spirurina</taxon>
        <taxon>Spiruromorpha</taxon>
        <taxon>Filarioidea</taxon>
        <taxon>Onchocercidae</taxon>
        <taxon>Cercopithifilaria</taxon>
    </lineage>
</organism>
<sequence>MEERNSTIPELPAEQQLPVEVVVEDNPSQPLSTSLLSNSSANVKYDEVELNMSDNLASNQKHIMNRLESIRGNKQRILSTLRELKENAKEGEFPNKELMGKMIASYDALTAQEEQYVQLIQKIVCLRENAAEDVQHENERNGKTLMPGSDSNTHEPENVVKESIDESNNNLSDEAINNDVEEMNNELSKLGVVTGKAVAVSIMNDKLLETLQLHREKKAALEELHRRKRETQKDIADEALQQVEMARLKVASEQEQVERKRKTLERLRLKAQRRGIKLGPGSASEPDIVVEPQPEPKSITEAKLRAKLKAKKKQNSELENDNGPPVPDDLAPAERIPPVLENEQAEVEQQQQVEKKTCEITGSGVVGKKKRKSKKGYEQQQQQLPKKQSDTINSSIREKLAAIAARKERMREIRAKLVQPVVGSSPDMDETFRNALQQLKSITEMRKQLELLREKGPKLPEETAEILERQLEAEENKQNETKTLNTISMSQGSETPIEESFEAMEVVRNSFLKVITQKSAPDTVLDDLSVGYHLTTGDSQRLKSIEQALQEQRQLLETIASRSHQVL</sequence>
<reference evidence="3" key="1">
    <citation type="submission" date="2021-09" db="EMBL/GenBank/DDBJ databases">
        <authorList>
            <consortium name="Pathogen Informatics"/>
        </authorList>
    </citation>
    <scope>NUCLEOTIDE SEQUENCE</scope>
</reference>
<evidence type="ECO:0000313" key="3">
    <source>
        <dbReference type="EMBL" id="CAG9534567.1"/>
    </source>
</evidence>
<dbReference type="AlphaFoldDB" id="A0A8J2MMT5"/>
<evidence type="ECO:0000256" key="1">
    <source>
        <dbReference type="SAM" id="Coils"/>
    </source>
</evidence>
<protein>
    <submittedName>
        <fullName evidence="3">Uncharacterized protein</fullName>
    </submittedName>
</protein>
<accession>A0A8J2MMT5</accession>
<dbReference type="Proteomes" id="UP000746747">
    <property type="component" value="Unassembled WGS sequence"/>
</dbReference>
<gene>
    <name evidence="3" type="ORF">CJOHNSTONI_LOCUS4693</name>
</gene>